<accession>A0A2G5B5E5</accession>
<evidence type="ECO:0000256" key="1">
    <source>
        <dbReference type="ARBA" id="ARBA00004141"/>
    </source>
</evidence>
<dbReference type="Pfam" id="PF01124">
    <property type="entry name" value="MAPEG"/>
    <property type="match status" value="1"/>
</dbReference>
<reference evidence="6 7" key="1">
    <citation type="journal article" date="2015" name="Genome Biol. Evol.">
        <title>Phylogenomic analyses indicate that early fungi evolved digesting cell walls of algal ancestors of land plants.</title>
        <authorList>
            <person name="Chang Y."/>
            <person name="Wang S."/>
            <person name="Sekimoto S."/>
            <person name="Aerts A.L."/>
            <person name="Choi C."/>
            <person name="Clum A."/>
            <person name="LaButti K.M."/>
            <person name="Lindquist E.A."/>
            <person name="Yee Ngan C."/>
            <person name="Ohm R.A."/>
            <person name="Salamov A.A."/>
            <person name="Grigoriev I.V."/>
            <person name="Spatafora J.W."/>
            <person name="Berbee M.L."/>
        </authorList>
    </citation>
    <scope>NUCLEOTIDE SEQUENCE [LARGE SCALE GENOMIC DNA]</scope>
    <source>
        <strain evidence="6 7">NRRL 1564</strain>
    </source>
</reference>
<protein>
    <recommendedName>
        <fullName evidence="8">Membrane-associated proteins in eicosanoid and glutathione metabolism</fullName>
    </recommendedName>
</protein>
<evidence type="ECO:0000256" key="2">
    <source>
        <dbReference type="ARBA" id="ARBA00022692"/>
    </source>
</evidence>
<gene>
    <name evidence="6" type="ORF">COEREDRAFT_82895</name>
</gene>
<dbReference type="GO" id="GO:0005635">
    <property type="term" value="C:nuclear envelope"/>
    <property type="evidence" value="ECO:0007669"/>
    <property type="project" value="TreeGrafter"/>
</dbReference>
<keyword evidence="7" id="KW-1185">Reference proteome</keyword>
<keyword evidence="3 5" id="KW-1133">Transmembrane helix</keyword>
<dbReference type="OrthoDB" id="410651at2759"/>
<dbReference type="STRING" id="763665.A0A2G5B5E5"/>
<dbReference type="GO" id="GO:0004364">
    <property type="term" value="F:glutathione transferase activity"/>
    <property type="evidence" value="ECO:0007669"/>
    <property type="project" value="TreeGrafter"/>
</dbReference>
<feature type="transmembrane region" description="Helical" evidence="5">
    <location>
        <begin position="77"/>
        <end position="102"/>
    </location>
</feature>
<dbReference type="InterPro" id="IPR001129">
    <property type="entry name" value="Membr-assoc_MAPEG"/>
</dbReference>
<evidence type="ECO:0008006" key="8">
    <source>
        <dbReference type="Google" id="ProtNLM"/>
    </source>
</evidence>
<evidence type="ECO:0000313" key="6">
    <source>
        <dbReference type="EMBL" id="PIA14224.1"/>
    </source>
</evidence>
<comment type="subcellular location">
    <subcellularLocation>
        <location evidence="1">Membrane</location>
        <topology evidence="1">Multi-pass membrane protein</topology>
    </subcellularLocation>
</comment>
<dbReference type="InterPro" id="IPR023352">
    <property type="entry name" value="MAPEG-like_dom_sf"/>
</dbReference>
<dbReference type="Proteomes" id="UP000242474">
    <property type="component" value="Unassembled WGS sequence"/>
</dbReference>
<dbReference type="SUPFAM" id="SSF161084">
    <property type="entry name" value="MAPEG domain-like"/>
    <property type="match status" value="1"/>
</dbReference>
<evidence type="ECO:0000256" key="4">
    <source>
        <dbReference type="ARBA" id="ARBA00023136"/>
    </source>
</evidence>
<dbReference type="Gene3D" id="1.20.120.550">
    <property type="entry name" value="Membrane associated eicosanoid/glutathione metabolism-like domain"/>
    <property type="match status" value="1"/>
</dbReference>
<dbReference type="GO" id="GO:0016020">
    <property type="term" value="C:membrane"/>
    <property type="evidence" value="ECO:0007669"/>
    <property type="project" value="UniProtKB-SubCell"/>
</dbReference>
<dbReference type="EMBL" id="KZ303520">
    <property type="protein sequence ID" value="PIA14224.1"/>
    <property type="molecule type" value="Genomic_DNA"/>
</dbReference>
<evidence type="ECO:0000313" key="7">
    <source>
        <dbReference type="Proteomes" id="UP000242474"/>
    </source>
</evidence>
<feature type="transmembrane region" description="Helical" evidence="5">
    <location>
        <begin position="12"/>
        <end position="33"/>
    </location>
</feature>
<sequence>MAIVIGANFGYCVLAAVGISFQCIMAGSAVAAARKKYNVNFPDNGGGRFSDKLSDEDWVKFNNIKRVSDNYSEQVGIVLSMLIMAGLFQPKLAASLGATYIFGRFLFGRGYISKGPEGRKIGYSIAAFSLLGMIITAVYNAAMITYFA</sequence>
<evidence type="ECO:0000256" key="3">
    <source>
        <dbReference type="ARBA" id="ARBA00022989"/>
    </source>
</evidence>
<feature type="transmembrane region" description="Helical" evidence="5">
    <location>
        <begin position="123"/>
        <end position="147"/>
    </location>
</feature>
<dbReference type="GO" id="GO:0004602">
    <property type="term" value="F:glutathione peroxidase activity"/>
    <property type="evidence" value="ECO:0007669"/>
    <property type="project" value="TreeGrafter"/>
</dbReference>
<dbReference type="InterPro" id="IPR050997">
    <property type="entry name" value="MAPEG"/>
</dbReference>
<keyword evidence="4 5" id="KW-0472">Membrane</keyword>
<keyword evidence="2 5" id="KW-0812">Transmembrane</keyword>
<organism evidence="6 7">
    <name type="scientific">Coemansia reversa (strain ATCC 12441 / NRRL 1564)</name>
    <dbReference type="NCBI Taxonomy" id="763665"/>
    <lineage>
        <taxon>Eukaryota</taxon>
        <taxon>Fungi</taxon>
        <taxon>Fungi incertae sedis</taxon>
        <taxon>Zoopagomycota</taxon>
        <taxon>Kickxellomycotina</taxon>
        <taxon>Kickxellomycetes</taxon>
        <taxon>Kickxellales</taxon>
        <taxon>Kickxellaceae</taxon>
        <taxon>Coemansia</taxon>
    </lineage>
</organism>
<dbReference type="GO" id="GO:0005783">
    <property type="term" value="C:endoplasmic reticulum"/>
    <property type="evidence" value="ECO:0007669"/>
    <property type="project" value="TreeGrafter"/>
</dbReference>
<proteinExistence type="predicted"/>
<evidence type="ECO:0000256" key="5">
    <source>
        <dbReference type="SAM" id="Phobius"/>
    </source>
</evidence>
<dbReference type="PANTHER" id="PTHR10250:SF26">
    <property type="entry name" value="GLUTATHIONE S-TRANSFERASE 3, MITOCHONDRIAL"/>
    <property type="match status" value="1"/>
</dbReference>
<dbReference type="PANTHER" id="PTHR10250">
    <property type="entry name" value="MICROSOMAL GLUTATHIONE S-TRANSFERASE"/>
    <property type="match status" value="1"/>
</dbReference>
<name>A0A2G5B5E5_COERN</name>
<dbReference type="AlphaFoldDB" id="A0A2G5B5E5"/>